<dbReference type="Pfam" id="PF12760">
    <property type="entry name" value="Zn_ribbon_IS1595"/>
    <property type="match status" value="1"/>
</dbReference>
<dbReference type="PANTHER" id="PTHR33293:SF1">
    <property type="entry name" value="INSERTION ELEMENT IS1 1 PROTEIN INSB-RELATED"/>
    <property type="match status" value="1"/>
</dbReference>
<evidence type="ECO:0000313" key="4">
    <source>
        <dbReference type="Proteomes" id="UP000005778"/>
    </source>
</evidence>
<dbReference type="Proteomes" id="UP000005778">
    <property type="component" value="Chromosome"/>
</dbReference>
<proteinExistence type="predicted"/>
<reference evidence="3 4" key="1">
    <citation type="submission" date="2011-09" db="EMBL/GenBank/DDBJ databases">
        <authorList>
            <consortium name="US DOE Joint Genome Institute (JGI-PGF)"/>
            <person name="Lucas S."/>
            <person name="Han J."/>
            <person name="Lapidus A."/>
            <person name="Cheng J.-F."/>
            <person name="Goodwin L."/>
            <person name="Pitluck S."/>
            <person name="Peters L."/>
            <person name="Land M.L."/>
            <person name="Hauser L."/>
            <person name="Orellana R."/>
            <person name="Lovley D."/>
            <person name="Woyke T.J."/>
        </authorList>
    </citation>
    <scope>NUCLEOTIDE SEQUENCE [LARGE SCALE GENOMIC DNA]</scope>
    <source>
        <strain evidence="3 4">2ac9</strain>
    </source>
</reference>
<dbReference type="NCBIfam" id="NF033547">
    <property type="entry name" value="transpos_IS1595"/>
    <property type="match status" value="1"/>
</dbReference>
<dbReference type="AlphaFoldDB" id="I5AYK1"/>
<evidence type="ECO:0000313" key="3">
    <source>
        <dbReference type="EMBL" id="EIM62314.1"/>
    </source>
</evidence>
<feature type="domain" description="ISXO2-like transposase" evidence="2">
    <location>
        <begin position="128"/>
        <end position="295"/>
    </location>
</feature>
<feature type="compositionally biased region" description="Basic and acidic residues" evidence="1">
    <location>
        <begin position="151"/>
        <end position="173"/>
    </location>
</feature>
<dbReference type="PANTHER" id="PTHR33293">
    <property type="entry name" value="INSERTION ELEMENT IS1 1 PROTEIN INSB-RELATED"/>
    <property type="match status" value="1"/>
</dbReference>
<gene>
    <name evidence="3" type="ORF">DespoDRAFT_00282</name>
</gene>
<dbReference type="Pfam" id="PF12762">
    <property type="entry name" value="DDE_Tnp_IS1595"/>
    <property type="match status" value="1"/>
</dbReference>
<dbReference type="EMBL" id="CM001488">
    <property type="protein sequence ID" value="EIM62314.1"/>
    <property type="molecule type" value="Genomic_DNA"/>
</dbReference>
<accession>I5AYK1</accession>
<dbReference type="eggNOG" id="COG3677">
    <property type="taxonomic scope" value="Bacteria"/>
</dbReference>
<evidence type="ECO:0000256" key="1">
    <source>
        <dbReference type="SAM" id="MobiDB-lite"/>
    </source>
</evidence>
<keyword evidence="4" id="KW-1185">Reference proteome</keyword>
<sequence length="313" mass="36389">MEPMKVNIKTLIDDVQCYETVRELRWPEIRECPFCDSINTIKKGYDDRESAKQRYECKECGKRFDDLTGTIFAGHHQPLKVWILCLYFMELNLSNNQISKELDLNRGDVHNMTAQLREGVVKKKPWITLQDEVECDEVYIVAGHKGNPEAVSKKGRDGRRNRLKGDRGRGTLEKEKPPIFGIIQRCGQVVIQMLPNVRQATIEPLIKATIQPETLVYTDEYAIYNRLNEWGYDHESVNHEAGEYARDDDGDGFYEVHVNTMEGFWSLLRSWIRPHRGISQEKLPFYLGFFEFVHNVGKRGKSLLHSLIEVLIK</sequence>
<dbReference type="InterPro" id="IPR051354">
    <property type="entry name" value="Transposase_27_IS1"/>
</dbReference>
<reference evidence="3 4" key="2">
    <citation type="submission" date="2012-02" db="EMBL/GenBank/DDBJ databases">
        <title>Improved High-Quality Draft sequence of Desulfobacter postgatei 2ac9.</title>
        <authorList>
            <consortium name="US DOE Joint Genome Institute"/>
            <person name="Lucas S."/>
            <person name="Han J."/>
            <person name="Lapidus A."/>
            <person name="Cheng J.-F."/>
            <person name="Goodwin L."/>
            <person name="Pitluck S."/>
            <person name="Peters L."/>
            <person name="Ovchinnikova G."/>
            <person name="Held B."/>
            <person name="Detter J.C."/>
            <person name="Han C."/>
            <person name="Tapia R."/>
            <person name="Land M."/>
            <person name="Hauser L."/>
            <person name="Kyrpides N."/>
            <person name="Ivanova N."/>
            <person name="Pagani I."/>
            <person name="Orellana R."/>
            <person name="Lovley D."/>
            <person name="Woyke T."/>
        </authorList>
    </citation>
    <scope>NUCLEOTIDE SEQUENCE [LARGE SCALE GENOMIC DNA]</scope>
    <source>
        <strain evidence="3 4">2ac9</strain>
    </source>
</reference>
<dbReference type="InterPro" id="IPR024445">
    <property type="entry name" value="Tnp_ISXO2-like"/>
</dbReference>
<dbReference type="STRING" id="879212.DespoDRAFT_00282"/>
<dbReference type="HOGENOM" id="CLU_2011585_0_0_7"/>
<organism evidence="3 4">
    <name type="scientific">Desulfobacter postgatei 2ac9</name>
    <dbReference type="NCBI Taxonomy" id="879212"/>
    <lineage>
        <taxon>Bacteria</taxon>
        <taxon>Pseudomonadati</taxon>
        <taxon>Thermodesulfobacteriota</taxon>
        <taxon>Desulfobacteria</taxon>
        <taxon>Desulfobacterales</taxon>
        <taxon>Desulfobacteraceae</taxon>
        <taxon>Desulfobacter</taxon>
    </lineage>
</organism>
<feature type="region of interest" description="Disordered" evidence="1">
    <location>
        <begin position="149"/>
        <end position="173"/>
    </location>
</feature>
<name>I5AYK1_9BACT</name>
<dbReference type="SMART" id="SM01126">
    <property type="entry name" value="DDE_Tnp_IS1595"/>
    <property type="match status" value="1"/>
</dbReference>
<dbReference type="eggNOG" id="COG3676">
    <property type="taxonomic scope" value="Bacteria"/>
</dbReference>
<protein>
    <submittedName>
        <fullName evidence="3">Transposase</fullName>
    </submittedName>
</protein>
<evidence type="ECO:0000259" key="2">
    <source>
        <dbReference type="SMART" id="SM01126"/>
    </source>
</evidence>
<dbReference type="InterPro" id="IPR024442">
    <property type="entry name" value="Transposase_Zn_ribbon"/>
</dbReference>